<dbReference type="CDD" id="cd12797">
    <property type="entry name" value="M23_peptidase"/>
    <property type="match status" value="1"/>
</dbReference>
<protein>
    <submittedName>
        <fullName evidence="3">M23 family metallopeptidase</fullName>
    </submittedName>
</protein>
<dbReference type="EMBL" id="BAAAYU010000001">
    <property type="protein sequence ID" value="GAA3627555.1"/>
    <property type="molecule type" value="Genomic_DNA"/>
</dbReference>
<dbReference type="SUPFAM" id="SSF51261">
    <property type="entry name" value="Duplicated hybrid motif"/>
    <property type="match status" value="1"/>
</dbReference>
<dbReference type="PROSITE" id="PS51257">
    <property type="entry name" value="PROKAR_LIPOPROTEIN"/>
    <property type="match status" value="1"/>
</dbReference>
<keyword evidence="4" id="KW-1185">Reference proteome</keyword>
<dbReference type="Pfam" id="PF01551">
    <property type="entry name" value="Peptidase_M23"/>
    <property type="match status" value="1"/>
</dbReference>
<feature type="chain" id="PRO_5045591787" evidence="1">
    <location>
        <begin position="34"/>
        <end position="435"/>
    </location>
</feature>
<accession>A0ABP7A9H0</accession>
<name>A0ABP7A9H0_9MICO</name>
<dbReference type="InterPro" id="IPR050570">
    <property type="entry name" value="Cell_wall_metabolism_enzyme"/>
</dbReference>
<evidence type="ECO:0000313" key="3">
    <source>
        <dbReference type="EMBL" id="GAA3627555.1"/>
    </source>
</evidence>
<dbReference type="InterPro" id="IPR011055">
    <property type="entry name" value="Dup_hybrid_motif"/>
</dbReference>
<feature type="domain" description="M23ase beta-sheet core" evidence="2">
    <location>
        <begin position="274"/>
        <end position="369"/>
    </location>
</feature>
<dbReference type="Gene3D" id="2.70.70.10">
    <property type="entry name" value="Glucose Permease (Domain IIA)"/>
    <property type="match status" value="1"/>
</dbReference>
<evidence type="ECO:0000256" key="1">
    <source>
        <dbReference type="SAM" id="SignalP"/>
    </source>
</evidence>
<comment type="caution">
    <text evidence="3">The sequence shown here is derived from an EMBL/GenBank/DDBJ whole genome shotgun (WGS) entry which is preliminary data.</text>
</comment>
<proteinExistence type="predicted"/>
<dbReference type="RefSeq" id="WP_344736536.1">
    <property type="nucleotide sequence ID" value="NZ_BAAAYU010000001.1"/>
</dbReference>
<evidence type="ECO:0000313" key="4">
    <source>
        <dbReference type="Proteomes" id="UP001501697"/>
    </source>
</evidence>
<dbReference type="PANTHER" id="PTHR21666">
    <property type="entry name" value="PEPTIDASE-RELATED"/>
    <property type="match status" value="1"/>
</dbReference>
<dbReference type="InterPro" id="IPR016047">
    <property type="entry name" value="M23ase_b-sheet_dom"/>
</dbReference>
<feature type="signal peptide" evidence="1">
    <location>
        <begin position="1"/>
        <end position="33"/>
    </location>
</feature>
<gene>
    <name evidence="3" type="ORF">GCM10022200_07510</name>
</gene>
<keyword evidence="1" id="KW-0732">Signal</keyword>
<organism evidence="3 4">
    <name type="scientific">Microbacterium awajiense</name>
    <dbReference type="NCBI Taxonomy" id="415214"/>
    <lineage>
        <taxon>Bacteria</taxon>
        <taxon>Bacillati</taxon>
        <taxon>Actinomycetota</taxon>
        <taxon>Actinomycetes</taxon>
        <taxon>Micrococcales</taxon>
        <taxon>Microbacteriaceae</taxon>
        <taxon>Microbacterium</taxon>
    </lineage>
</organism>
<sequence length="435" mass="45720">MARARSILPRTVAVGVALLAVAALAGCTFGAPAAETPAASPSATSVPDASVEVPDGEDLAPGTAFTPLIASTVTTPAPVKGTDGKVHLAYELLLTNATALPFEVTSLEVADASTGEILLVIGPEDLHRSVIRLGESSAGTAEVGPVRIGGAETWIAWLDVQIDEDSAIPAHVEHLASGALIRPEGDPAEVDAAIGSVAVSDQEATAVAVPVGAGDWYMSEGCCVDDTHHRRGFAPVNGQALVPQRFAIDFFLLDEDHRTWEGDPSEITSYFSYRQPILAAASGTVVRSVDIFPNSTAMPDPPPIPPVVETVGNHVVVEIAPGLYALYGHMDPGSVRVKVGDTVEQGQELGLIGSSGNSTTPHLHFHLQTEPTFFPSDGVPYVFAEFELIGSITERIWDDDLGLQPTGELPFEAVTPDLRHDELPMDRTVIRVTGE</sequence>
<dbReference type="Proteomes" id="UP001501697">
    <property type="component" value="Unassembled WGS sequence"/>
</dbReference>
<evidence type="ECO:0000259" key="2">
    <source>
        <dbReference type="Pfam" id="PF01551"/>
    </source>
</evidence>
<reference evidence="4" key="1">
    <citation type="journal article" date="2019" name="Int. J. Syst. Evol. Microbiol.">
        <title>The Global Catalogue of Microorganisms (GCM) 10K type strain sequencing project: providing services to taxonomists for standard genome sequencing and annotation.</title>
        <authorList>
            <consortium name="The Broad Institute Genomics Platform"/>
            <consortium name="The Broad Institute Genome Sequencing Center for Infectious Disease"/>
            <person name="Wu L."/>
            <person name="Ma J."/>
        </authorList>
    </citation>
    <scope>NUCLEOTIDE SEQUENCE [LARGE SCALE GENOMIC DNA]</scope>
    <source>
        <strain evidence="4">JCM 16544</strain>
    </source>
</reference>
<dbReference type="PANTHER" id="PTHR21666:SF270">
    <property type="entry name" value="MUREIN HYDROLASE ACTIVATOR ENVC"/>
    <property type="match status" value="1"/>
</dbReference>